<dbReference type="Proteomes" id="UP001162131">
    <property type="component" value="Unassembled WGS sequence"/>
</dbReference>
<evidence type="ECO:0000313" key="2">
    <source>
        <dbReference type="Proteomes" id="UP001162131"/>
    </source>
</evidence>
<protein>
    <submittedName>
        <fullName evidence="1">Uncharacterized protein</fullName>
    </submittedName>
</protein>
<evidence type="ECO:0000313" key="1">
    <source>
        <dbReference type="EMBL" id="CAG9326246.1"/>
    </source>
</evidence>
<accession>A0AAU9JDT5</accession>
<dbReference type="EMBL" id="CAJZBQ010000040">
    <property type="protein sequence ID" value="CAG9326246.1"/>
    <property type="molecule type" value="Genomic_DNA"/>
</dbReference>
<proteinExistence type="predicted"/>
<comment type="caution">
    <text evidence="1">The sequence shown here is derived from an EMBL/GenBank/DDBJ whole genome shotgun (WGS) entry which is preliminary data.</text>
</comment>
<dbReference type="AlphaFoldDB" id="A0AAU9JDT5"/>
<sequence>MIKADKHQNLVPAYDLVNGIKNKWLKAGHFDNTKIKAAWKNKGKNQRRISDSELLHKENFELDSDQCIDYLASLKMNRRTLSSTSFLILNIPQKISKRSTIKNILNFPDINPNKSITLPMIVQRIDKSKSRSVSFLKLKLLPKLKQKNIISEPLSNFGSRPDSIKSYTTEDEERFWPKAKYSHNTE</sequence>
<organism evidence="1 2">
    <name type="scientific">Blepharisma stoltei</name>
    <dbReference type="NCBI Taxonomy" id="1481888"/>
    <lineage>
        <taxon>Eukaryota</taxon>
        <taxon>Sar</taxon>
        <taxon>Alveolata</taxon>
        <taxon>Ciliophora</taxon>
        <taxon>Postciliodesmatophora</taxon>
        <taxon>Heterotrichea</taxon>
        <taxon>Heterotrichida</taxon>
        <taxon>Blepharismidae</taxon>
        <taxon>Blepharisma</taxon>
    </lineage>
</organism>
<keyword evidence="2" id="KW-1185">Reference proteome</keyword>
<reference evidence="1" key="1">
    <citation type="submission" date="2021-09" db="EMBL/GenBank/DDBJ databases">
        <authorList>
            <consortium name="AG Swart"/>
            <person name="Singh M."/>
            <person name="Singh A."/>
            <person name="Seah K."/>
            <person name="Emmerich C."/>
        </authorList>
    </citation>
    <scope>NUCLEOTIDE SEQUENCE</scope>
    <source>
        <strain evidence="1">ATCC30299</strain>
    </source>
</reference>
<gene>
    <name evidence="1" type="ORF">BSTOLATCC_MIC40677</name>
</gene>
<name>A0AAU9JDT5_9CILI</name>